<reference evidence="1 2" key="1">
    <citation type="submission" date="2009-01" db="EMBL/GenBank/DDBJ databases">
        <authorList>
            <person name="Fulton L."/>
            <person name="Clifton S."/>
            <person name="Chinwalla A.T."/>
            <person name="Mitreva M."/>
            <person name="Sodergren E."/>
            <person name="Weinstock G."/>
            <person name="Clifton S."/>
            <person name="Dooling D.J."/>
            <person name="Fulton B."/>
            <person name="Minx P."/>
            <person name="Pepin K.H."/>
            <person name="Johnson M."/>
            <person name="Bhonagiri V."/>
            <person name="Nash W.E."/>
            <person name="Mardis E.R."/>
            <person name="Wilson R.K."/>
        </authorList>
    </citation>
    <scope>NUCLEOTIDE SEQUENCE [LARGE SCALE GENOMIC DNA]</scope>
    <source>
        <strain evidence="1 2">ATCC 23834</strain>
    </source>
</reference>
<dbReference type="Proteomes" id="UP000005837">
    <property type="component" value="Unassembled WGS sequence"/>
</dbReference>
<comment type="caution">
    <text evidence="1">The sequence shown here is derived from an EMBL/GenBank/DDBJ whole genome shotgun (WGS) entry which is preliminary data.</text>
</comment>
<dbReference type="AlphaFoldDB" id="C0DUV8"/>
<gene>
    <name evidence="1" type="ORF">EIKCOROL_01146</name>
</gene>
<name>C0DUV8_EIKCO</name>
<evidence type="ECO:0000313" key="1">
    <source>
        <dbReference type="EMBL" id="EEG24506.1"/>
    </source>
</evidence>
<sequence>MGGELLEQAVAAFGLAAEFDQHFLSGILIFLPGQRGIAAGFFIAVGGFQVAVLPNKLLPLAVAAKLFEPLVAQAAGHGAGLGLGEELGGLAGIALFERGLGGLEELIIGQYFVFGIAAATAGQLDGGAAVGVDGLDRSFGLAGAGGEQAGGEEGEAVLIYDFFHA</sequence>
<proteinExistence type="predicted"/>
<protein>
    <submittedName>
        <fullName evidence="1">Uncharacterized protein</fullName>
    </submittedName>
</protein>
<dbReference type="HOGENOM" id="CLU_1608275_0_0_4"/>
<organism evidence="1 2">
    <name type="scientific">Eikenella corrodens ATCC 23834</name>
    <dbReference type="NCBI Taxonomy" id="546274"/>
    <lineage>
        <taxon>Bacteria</taxon>
        <taxon>Pseudomonadati</taxon>
        <taxon>Pseudomonadota</taxon>
        <taxon>Betaproteobacteria</taxon>
        <taxon>Neisseriales</taxon>
        <taxon>Neisseriaceae</taxon>
        <taxon>Eikenella</taxon>
    </lineage>
</organism>
<evidence type="ECO:0000313" key="2">
    <source>
        <dbReference type="Proteomes" id="UP000005837"/>
    </source>
</evidence>
<accession>C0DUV8</accession>
<dbReference type="EMBL" id="ACEA01000017">
    <property type="protein sequence ID" value="EEG24506.1"/>
    <property type="molecule type" value="Genomic_DNA"/>
</dbReference>